<dbReference type="GO" id="GO:0005829">
    <property type="term" value="C:cytosol"/>
    <property type="evidence" value="ECO:0007669"/>
    <property type="project" value="TreeGrafter"/>
</dbReference>
<organism evidence="2 3">
    <name type="scientific">Nonomuraea maritima</name>
    <dbReference type="NCBI Taxonomy" id="683260"/>
    <lineage>
        <taxon>Bacteria</taxon>
        <taxon>Bacillati</taxon>
        <taxon>Actinomycetota</taxon>
        <taxon>Actinomycetes</taxon>
        <taxon>Streptosporangiales</taxon>
        <taxon>Streptosporangiaceae</taxon>
        <taxon>Nonomuraea</taxon>
    </lineage>
</organism>
<dbReference type="InterPro" id="IPR050712">
    <property type="entry name" value="NAD(P)H-dep_reductase"/>
</dbReference>
<dbReference type="PANTHER" id="PTHR30543:SF21">
    <property type="entry name" value="NAD(P)H-DEPENDENT FMN REDUCTASE LOT6"/>
    <property type="match status" value="1"/>
</dbReference>
<dbReference type="Proteomes" id="UP000198683">
    <property type="component" value="Unassembled WGS sequence"/>
</dbReference>
<dbReference type="RefSeq" id="WP_090773822.1">
    <property type="nucleotide sequence ID" value="NZ_FNFB01000043.1"/>
</dbReference>
<dbReference type="Pfam" id="PF03358">
    <property type="entry name" value="FMN_red"/>
    <property type="match status" value="1"/>
</dbReference>
<gene>
    <name evidence="2" type="ORF">SAMN05421874_14324</name>
</gene>
<reference evidence="2 3" key="1">
    <citation type="submission" date="2016-10" db="EMBL/GenBank/DDBJ databases">
        <authorList>
            <person name="de Groot N.N."/>
        </authorList>
    </citation>
    <scope>NUCLEOTIDE SEQUENCE [LARGE SCALE GENOMIC DNA]</scope>
    <source>
        <strain evidence="2 3">CGMCC 4.5681</strain>
    </source>
</reference>
<proteinExistence type="predicted"/>
<dbReference type="InterPro" id="IPR029039">
    <property type="entry name" value="Flavoprotein-like_sf"/>
</dbReference>
<dbReference type="PANTHER" id="PTHR30543">
    <property type="entry name" value="CHROMATE REDUCTASE"/>
    <property type="match status" value="1"/>
</dbReference>
<dbReference type="GO" id="GO:0016491">
    <property type="term" value="F:oxidoreductase activity"/>
    <property type="evidence" value="ECO:0007669"/>
    <property type="project" value="InterPro"/>
</dbReference>
<dbReference type="AlphaFoldDB" id="A0A1G9R7V6"/>
<dbReference type="Gene3D" id="3.40.50.360">
    <property type="match status" value="1"/>
</dbReference>
<dbReference type="EMBL" id="FNFB01000043">
    <property type="protein sequence ID" value="SDM18515.1"/>
    <property type="molecule type" value="Genomic_DNA"/>
</dbReference>
<protein>
    <submittedName>
        <fullName evidence="2">NAD(P)H-dependent FMN reductase</fullName>
    </submittedName>
</protein>
<dbReference type="STRING" id="683260.SAMN05421874_14324"/>
<dbReference type="GO" id="GO:0010181">
    <property type="term" value="F:FMN binding"/>
    <property type="evidence" value="ECO:0007669"/>
    <property type="project" value="TreeGrafter"/>
</dbReference>
<name>A0A1G9R7V6_9ACTN</name>
<accession>A0A1G9R7V6</accession>
<evidence type="ECO:0000313" key="3">
    <source>
        <dbReference type="Proteomes" id="UP000198683"/>
    </source>
</evidence>
<dbReference type="OrthoDB" id="9812295at2"/>
<evidence type="ECO:0000313" key="2">
    <source>
        <dbReference type="EMBL" id="SDM18515.1"/>
    </source>
</evidence>
<sequence>MQSPTEPITINQVDHTTALKVTIIVGSTRPGRKADTVARWVHVLAAGRDDATFEVVDIADYALPHLDEPMPPRGGQYSRPHTRTWAEKVGSFDAYVFVTPEYNGSISGALKNAIDFLYAEWNDKAAGFVGYGINGGIRAVEHLRLVLSDLKVVDVHSTVELTFADDFQEFTRFTPSDLQEKNVTTMLDELVARGTALMRPGRSR</sequence>
<evidence type="ECO:0000259" key="1">
    <source>
        <dbReference type="Pfam" id="PF03358"/>
    </source>
</evidence>
<keyword evidence="3" id="KW-1185">Reference proteome</keyword>
<feature type="domain" description="NADPH-dependent FMN reductase-like" evidence="1">
    <location>
        <begin position="20"/>
        <end position="160"/>
    </location>
</feature>
<dbReference type="SUPFAM" id="SSF52218">
    <property type="entry name" value="Flavoproteins"/>
    <property type="match status" value="1"/>
</dbReference>
<dbReference type="InterPro" id="IPR005025">
    <property type="entry name" value="FMN_Rdtase-like_dom"/>
</dbReference>